<dbReference type="SUPFAM" id="SSF88659">
    <property type="entry name" value="Sigma3 and sigma4 domains of RNA polymerase sigma factors"/>
    <property type="match status" value="2"/>
</dbReference>
<evidence type="ECO:0000256" key="4">
    <source>
        <dbReference type="ARBA" id="ARBA00023163"/>
    </source>
</evidence>
<dbReference type="SUPFAM" id="SSF88946">
    <property type="entry name" value="Sigma2 domain of RNA polymerase sigma factors"/>
    <property type="match status" value="1"/>
</dbReference>
<dbReference type="PANTHER" id="PTHR30385">
    <property type="entry name" value="SIGMA FACTOR F FLAGELLAR"/>
    <property type="match status" value="1"/>
</dbReference>
<dbReference type="Proteomes" id="UP001240447">
    <property type="component" value="Unassembled WGS sequence"/>
</dbReference>
<evidence type="ECO:0000256" key="3">
    <source>
        <dbReference type="ARBA" id="ARBA00023125"/>
    </source>
</evidence>
<dbReference type="InterPro" id="IPR007627">
    <property type="entry name" value="RNA_pol_sigma70_r2"/>
</dbReference>
<proteinExistence type="predicted"/>
<sequence>MSTDIASPSTRVAPAPVVDLDRDELITSHMALVGHLVRETMSRVPAHVSRDDLTSAGMTALVQAGQSFDPARGVVFARYASTRIRGAILDELRGIDWASRSVRRRARQLDETRSLLATRLGRVPTNAEVAAAAGLRADEVSANDDDVSRASVMSLQGFGDTPIDDLLPTTEASPQDELEHRERLGYLVDAVAELPERLRTVVEDYFFAERPMAEIAAELGVSESRVSQMRAEALVLLKDAMNSALAPEMVAAPSRPDGCAARRRQAYFQAVASRRTASARLSLVPSESFERTA</sequence>
<keyword evidence="2" id="KW-0731">Sigma factor</keyword>
<dbReference type="InterPro" id="IPR013325">
    <property type="entry name" value="RNA_pol_sigma_r2"/>
</dbReference>
<dbReference type="InterPro" id="IPR007630">
    <property type="entry name" value="RNA_pol_sigma70_r4"/>
</dbReference>
<dbReference type="RefSeq" id="WP_068116951.1">
    <property type="nucleotide sequence ID" value="NZ_CCXJ01000057.1"/>
</dbReference>
<evidence type="ECO:0000259" key="5">
    <source>
        <dbReference type="Pfam" id="PF04542"/>
    </source>
</evidence>
<evidence type="ECO:0000256" key="1">
    <source>
        <dbReference type="ARBA" id="ARBA00023015"/>
    </source>
</evidence>
<dbReference type="CDD" id="cd06171">
    <property type="entry name" value="Sigma70_r4"/>
    <property type="match status" value="1"/>
</dbReference>
<dbReference type="EMBL" id="JAUSQM010000001">
    <property type="protein sequence ID" value="MDP9821722.1"/>
    <property type="molecule type" value="Genomic_DNA"/>
</dbReference>
<keyword evidence="7" id="KW-0969">Cilium</keyword>
<evidence type="ECO:0000313" key="7">
    <source>
        <dbReference type="EMBL" id="MDP9821722.1"/>
    </source>
</evidence>
<organism evidence="7 8">
    <name type="scientific">Nocardioides massiliensis</name>
    <dbReference type="NCBI Taxonomy" id="1325935"/>
    <lineage>
        <taxon>Bacteria</taxon>
        <taxon>Bacillati</taxon>
        <taxon>Actinomycetota</taxon>
        <taxon>Actinomycetes</taxon>
        <taxon>Propionibacteriales</taxon>
        <taxon>Nocardioidaceae</taxon>
        <taxon>Nocardioides</taxon>
    </lineage>
</organism>
<dbReference type="InterPro" id="IPR000943">
    <property type="entry name" value="RNA_pol_sigma70"/>
</dbReference>
<keyword evidence="7" id="KW-0282">Flagellum</keyword>
<name>A0ABT9NMR8_9ACTN</name>
<keyword evidence="1" id="KW-0805">Transcription regulation</keyword>
<evidence type="ECO:0000256" key="2">
    <source>
        <dbReference type="ARBA" id="ARBA00023082"/>
    </source>
</evidence>
<evidence type="ECO:0000259" key="6">
    <source>
        <dbReference type="Pfam" id="PF04545"/>
    </source>
</evidence>
<reference evidence="7 8" key="1">
    <citation type="submission" date="2023-07" db="EMBL/GenBank/DDBJ databases">
        <title>Sequencing the genomes of 1000 actinobacteria strains.</title>
        <authorList>
            <person name="Klenk H.-P."/>
        </authorList>
    </citation>
    <scope>NUCLEOTIDE SEQUENCE [LARGE SCALE GENOMIC DNA]</scope>
    <source>
        <strain evidence="7 8">GD13</strain>
    </source>
</reference>
<dbReference type="Gene3D" id="1.10.1740.10">
    <property type="match status" value="1"/>
</dbReference>
<dbReference type="NCBIfam" id="TIGR02937">
    <property type="entry name" value="sigma70-ECF"/>
    <property type="match status" value="1"/>
</dbReference>
<accession>A0ABT9NMR8</accession>
<dbReference type="Pfam" id="PF04545">
    <property type="entry name" value="Sigma70_r4"/>
    <property type="match status" value="1"/>
</dbReference>
<dbReference type="Pfam" id="PF04542">
    <property type="entry name" value="Sigma70_r2"/>
    <property type="match status" value="1"/>
</dbReference>
<dbReference type="InterPro" id="IPR014284">
    <property type="entry name" value="RNA_pol_sigma-70_dom"/>
</dbReference>
<feature type="domain" description="RNA polymerase sigma-70 region 4" evidence="6">
    <location>
        <begin position="190"/>
        <end position="238"/>
    </location>
</feature>
<dbReference type="PIRSF" id="PIRSF000770">
    <property type="entry name" value="RNA_pol_sigma-SigE/K"/>
    <property type="match status" value="1"/>
</dbReference>
<comment type="caution">
    <text evidence="7">The sequence shown here is derived from an EMBL/GenBank/DDBJ whole genome shotgun (WGS) entry which is preliminary data.</text>
</comment>
<keyword evidence="7" id="KW-0966">Cell projection</keyword>
<feature type="domain" description="RNA polymerase sigma-70 region 2" evidence="5">
    <location>
        <begin position="27"/>
        <end position="97"/>
    </location>
</feature>
<keyword evidence="3" id="KW-0238">DNA-binding</keyword>
<gene>
    <name evidence="7" type="ORF">J2S59_001531</name>
</gene>
<keyword evidence="4" id="KW-0804">Transcription</keyword>
<dbReference type="PANTHER" id="PTHR30385:SF7">
    <property type="entry name" value="RNA POLYMERASE SIGMA FACTOR FLIA"/>
    <property type="match status" value="1"/>
</dbReference>
<evidence type="ECO:0000313" key="8">
    <source>
        <dbReference type="Proteomes" id="UP001240447"/>
    </source>
</evidence>
<protein>
    <submittedName>
        <fullName evidence="7">RNA polymerase sigma factor for flagellar operon FliA</fullName>
    </submittedName>
</protein>
<keyword evidence="8" id="KW-1185">Reference proteome</keyword>
<dbReference type="InterPro" id="IPR013324">
    <property type="entry name" value="RNA_pol_sigma_r3/r4-like"/>
</dbReference>
<dbReference type="Gene3D" id="1.20.140.160">
    <property type="match status" value="1"/>
</dbReference>